<dbReference type="InterPro" id="IPR011711">
    <property type="entry name" value="GntR_C"/>
</dbReference>
<dbReference type="PRINTS" id="PR00035">
    <property type="entry name" value="HTHGNTR"/>
</dbReference>
<dbReference type="Proteomes" id="UP000030185">
    <property type="component" value="Unassembled WGS sequence"/>
</dbReference>
<keyword evidence="2" id="KW-0238">DNA-binding</keyword>
<dbReference type="SMART" id="SM00345">
    <property type="entry name" value="HTH_GNTR"/>
    <property type="match status" value="1"/>
</dbReference>
<dbReference type="PANTHER" id="PTHR43537">
    <property type="entry name" value="TRANSCRIPTIONAL REGULATOR, GNTR FAMILY"/>
    <property type="match status" value="1"/>
</dbReference>
<keyword evidence="3" id="KW-0804">Transcription</keyword>
<dbReference type="PROSITE" id="PS50949">
    <property type="entry name" value="HTH_GNTR"/>
    <property type="match status" value="1"/>
</dbReference>
<dbReference type="GO" id="GO:0003700">
    <property type="term" value="F:DNA-binding transcription factor activity"/>
    <property type="evidence" value="ECO:0007669"/>
    <property type="project" value="InterPro"/>
</dbReference>
<keyword evidence="1" id="KW-0805">Transcription regulation</keyword>
<evidence type="ECO:0000313" key="6">
    <source>
        <dbReference type="Proteomes" id="UP000030185"/>
    </source>
</evidence>
<reference evidence="5 6" key="1">
    <citation type="submission" date="2014-09" db="EMBL/GenBank/DDBJ databases">
        <title>Sporocytophaga myxococcoides PG-01 genome sequencing.</title>
        <authorList>
            <person name="Liu L."/>
            <person name="Gao P.J."/>
            <person name="Chen G.J."/>
            <person name="Wang L.S."/>
        </authorList>
    </citation>
    <scope>NUCLEOTIDE SEQUENCE [LARGE SCALE GENOMIC DNA]</scope>
    <source>
        <strain evidence="5 6">PG-01</strain>
    </source>
</reference>
<dbReference type="SMART" id="SM00895">
    <property type="entry name" value="FCD"/>
    <property type="match status" value="1"/>
</dbReference>
<dbReference type="InterPro" id="IPR008920">
    <property type="entry name" value="TF_FadR/GntR_C"/>
</dbReference>
<feature type="domain" description="HTH gntR-type" evidence="4">
    <location>
        <begin position="10"/>
        <end position="78"/>
    </location>
</feature>
<sequence>MSVSTPIKRQNLAEEVANLLKQKISSGEYMEGQKLPSEPELMQLFGVGRSTIREAVRILANTGMVRVQQGAGTFVESHPVIAEPLSKRLQRENGNDLNEVRQLLELKIAEKAALFRSDEDMEKMKYFLNQRKEAAFSNNTEMCIETDINFHISIAEASQNFILADLYKTFATEMKKSFQESFVNTESFLETQSMHEALLQSIIDKNSQKAWYWAACITGQCK</sequence>
<keyword evidence="6" id="KW-1185">Reference proteome</keyword>
<name>A0A098LIA9_9BACT</name>
<evidence type="ECO:0000259" key="4">
    <source>
        <dbReference type="PROSITE" id="PS50949"/>
    </source>
</evidence>
<dbReference type="SUPFAM" id="SSF46785">
    <property type="entry name" value="Winged helix' DNA-binding domain"/>
    <property type="match status" value="1"/>
</dbReference>
<evidence type="ECO:0000256" key="3">
    <source>
        <dbReference type="ARBA" id="ARBA00023163"/>
    </source>
</evidence>
<dbReference type="SUPFAM" id="SSF48008">
    <property type="entry name" value="GntR ligand-binding domain-like"/>
    <property type="match status" value="1"/>
</dbReference>
<dbReference type="InterPro" id="IPR036390">
    <property type="entry name" value="WH_DNA-bd_sf"/>
</dbReference>
<dbReference type="Pfam" id="PF07729">
    <property type="entry name" value="FCD"/>
    <property type="match status" value="1"/>
</dbReference>
<dbReference type="Gene3D" id="1.10.10.10">
    <property type="entry name" value="Winged helix-like DNA-binding domain superfamily/Winged helix DNA-binding domain"/>
    <property type="match status" value="1"/>
</dbReference>
<evidence type="ECO:0000256" key="2">
    <source>
        <dbReference type="ARBA" id="ARBA00023125"/>
    </source>
</evidence>
<comment type="caution">
    <text evidence="5">The sequence shown here is derived from an EMBL/GenBank/DDBJ whole genome shotgun (WGS) entry which is preliminary data.</text>
</comment>
<dbReference type="InterPro" id="IPR000524">
    <property type="entry name" value="Tscrpt_reg_HTH_GntR"/>
</dbReference>
<dbReference type="eggNOG" id="COG2186">
    <property type="taxonomic scope" value="Bacteria"/>
</dbReference>
<dbReference type="Pfam" id="PF00392">
    <property type="entry name" value="GntR"/>
    <property type="match status" value="1"/>
</dbReference>
<dbReference type="STRING" id="153721.MYP_3451"/>
<dbReference type="CDD" id="cd07377">
    <property type="entry name" value="WHTH_GntR"/>
    <property type="match status" value="1"/>
</dbReference>
<evidence type="ECO:0000313" key="5">
    <source>
        <dbReference type="EMBL" id="GAL86222.1"/>
    </source>
</evidence>
<dbReference type="EMBL" id="BBLT01000007">
    <property type="protein sequence ID" value="GAL86222.1"/>
    <property type="molecule type" value="Genomic_DNA"/>
</dbReference>
<proteinExistence type="predicted"/>
<dbReference type="Gene3D" id="1.20.120.530">
    <property type="entry name" value="GntR ligand-binding domain-like"/>
    <property type="match status" value="1"/>
</dbReference>
<dbReference type="PANTHER" id="PTHR43537:SF5">
    <property type="entry name" value="UXU OPERON TRANSCRIPTIONAL REGULATOR"/>
    <property type="match status" value="1"/>
</dbReference>
<dbReference type="GO" id="GO:0003677">
    <property type="term" value="F:DNA binding"/>
    <property type="evidence" value="ECO:0007669"/>
    <property type="project" value="UniProtKB-KW"/>
</dbReference>
<dbReference type="AlphaFoldDB" id="A0A098LIA9"/>
<evidence type="ECO:0000256" key="1">
    <source>
        <dbReference type="ARBA" id="ARBA00023015"/>
    </source>
</evidence>
<accession>A0A098LIA9</accession>
<dbReference type="InterPro" id="IPR036388">
    <property type="entry name" value="WH-like_DNA-bd_sf"/>
</dbReference>
<protein>
    <submittedName>
        <fullName evidence="5">GntR family transcriptional regulator</fullName>
    </submittedName>
</protein>
<gene>
    <name evidence="5" type="ORF">MYP_3451</name>
</gene>
<organism evidence="5 6">
    <name type="scientific">Sporocytophaga myxococcoides</name>
    <dbReference type="NCBI Taxonomy" id="153721"/>
    <lineage>
        <taxon>Bacteria</taxon>
        <taxon>Pseudomonadati</taxon>
        <taxon>Bacteroidota</taxon>
        <taxon>Cytophagia</taxon>
        <taxon>Cytophagales</taxon>
        <taxon>Cytophagaceae</taxon>
        <taxon>Sporocytophaga</taxon>
    </lineage>
</organism>